<dbReference type="SUPFAM" id="SSF49373">
    <property type="entry name" value="Invasin/intimin cell-adhesion fragments"/>
    <property type="match status" value="1"/>
</dbReference>
<dbReference type="EMBL" id="JAEPRJ010000001">
    <property type="protein sequence ID" value="MBK5896530.1"/>
    <property type="molecule type" value="Genomic_DNA"/>
</dbReference>
<dbReference type="RefSeq" id="WP_208428095.1">
    <property type="nucleotide sequence ID" value="NZ_JAEPRJ010000001.1"/>
</dbReference>
<evidence type="ECO:0000259" key="2">
    <source>
        <dbReference type="Pfam" id="PF02368"/>
    </source>
</evidence>
<evidence type="ECO:0000256" key="1">
    <source>
        <dbReference type="SAM" id="SignalP"/>
    </source>
</evidence>
<keyword evidence="4" id="KW-1185">Reference proteome</keyword>
<sequence>MKNFSKKLSFVMATAMVVTSLYAPQGAEAATTNKIVEKNSKSAVKRKNIYIGGQVVDFDAVVKGKVVKDSKGTWKSSDSKIASVDKNGKVKARKNGRVTISFKTKATKKTKSVTVKMTIDARTRASKMTLTPSAVVVKEGEKSTVGVNYEISKKIKAAGGKATTYKLFVESSDEKVAKAYVEGNNKIVVEGVAKSATPVSITVYSAQVYKLENAKKVKYKLTEKFDVKVNGKFDAKQVRANKISVVGTNLSTKAAAYVVKNTNGIVLNLKDNVEVNEAGTVATLESVVGQIPAGLYTVTFDKEDPVEFTAVKQVVEKIVIEPADKLILKGINDPDNKVAYAYYKVLDNFGENVTEQPLGANIYANGKPVTKKGEVEFTNNSAFILGSTFGLTLVDQNSGKTANAVLTVSRESVLSEASFKGVYDKKEKKFVKTLSERADLNDYVLLFEGKDQYGRTKNNADKLQVTIAGSTGLQVKTGKVDQIKVDGVEYMTFGLDRFTQGKLMAGEATVQAFSLESGKQSTPVKVNVVASTEVKTLSIGNGPKTIVAGEDAELSYSATDADGKPVTDFDILSRVTLNGGKEVNGKKGLRFEKKDGKVVLIYHPVADANIDRAVTEYVSYVTQTNNVGNAVLTVNPARVPTKIAGLKKDVATALTGKDGAGNTLTIKAGDIALKDQYGDDLDVKKALGTDYDILVKLEEGKKNNGFSDYGTNANGTYVASFGAISGSNVALTGDPNLVTATVTNPAISASFGVELSLLKKKSATEVVEVSGSKYSFRINAAPVKDLKNIKVEIPLAKAGSTAKIKVTATIDGKAVKLEANTDYQVIDNTVPATLPVGTTKGKANASIMLLDGSGKILTQEYEFSKDAPVLSSAEIKEGTNGELNHGAAIDATAVLAALDLEDQYGVTVTPTPTTAFLTFSNVKDGVAITSNGSSGAKIDTAEAAKLAVGDKIRIKVAFPGTSYVFEDDFVIK</sequence>
<protein>
    <submittedName>
        <fullName evidence="3">Ig-like domain-containing protein</fullName>
    </submittedName>
</protein>
<accession>A0ABS1IXS8</accession>
<dbReference type="InterPro" id="IPR003343">
    <property type="entry name" value="Big_2"/>
</dbReference>
<reference evidence="3 4" key="1">
    <citation type="submission" date="2021-01" db="EMBL/GenBank/DDBJ databases">
        <title>Isolation and description of Catonella massiliensis sp. nov., a novel Catonella species, isolated from a stable periodontitis subject.</title>
        <authorList>
            <person name="Antezack A."/>
            <person name="Boxberger M."/>
            <person name="La Scola B."/>
            <person name="Monnet-Corti V."/>
        </authorList>
    </citation>
    <scope>NUCLEOTIDE SEQUENCE [LARGE SCALE GENOMIC DNA]</scope>
    <source>
        <strain evidence="3 4">Marseille-Q4567</strain>
    </source>
</reference>
<feature type="domain" description="BIG2" evidence="2">
    <location>
        <begin position="45"/>
        <end position="115"/>
    </location>
</feature>
<dbReference type="InterPro" id="IPR008964">
    <property type="entry name" value="Invasin/intimin_cell_adhesion"/>
</dbReference>
<dbReference type="Pfam" id="PF02368">
    <property type="entry name" value="Big_2"/>
    <property type="match status" value="1"/>
</dbReference>
<dbReference type="Gene3D" id="2.60.40.1080">
    <property type="match status" value="1"/>
</dbReference>
<name>A0ABS1IXS8_9FIRM</name>
<comment type="caution">
    <text evidence="3">The sequence shown here is derived from an EMBL/GenBank/DDBJ whole genome shotgun (WGS) entry which is preliminary data.</text>
</comment>
<organism evidence="3 4">
    <name type="scientific">Catonella massiliensis</name>
    <dbReference type="NCBI Taxonomy" id="2799636"/>
    <lineage>
        <taxon>Bacteria</taxon>
        <taxon>Bacillati</taxon>
        <taxon>Bacillota</taxon>
        <taxon>Clostridia</taxon>
        <taxon>Lachnospirales</taxon>
        <taxon>Lachnospiraceae</taxon>
        <taxon>Catonella</taxon>
    </lineage>
</organism>
<feature type="chain" id="PRO_5047210963" evidence="1">
    <location>
        <begin position="24"/>
        <end position="972"/>
    </location>
</feature>
<evidence type="ECO:0000313" key="3">
    <source>
        <dbReference type="EMBL" id="MBK5896530.1"/>
    </source>
</evidence>
<evidence type="ECO:0000313" key="4">
    <source>
        <dbReference type="Proteomes" id="UP000604730"/>
    </source>
</evidence>
<keyword evidence="1" id="KW-0732">Signal</keyword>
<gene>
    <name evidence="3" type="ORF">JJN12_01850</name>
</gene>
<feature type="signal peptide" evidence="1">
    <location>
        <begin position="1"/>
        <end position="23"/>
    </location>
</feature>
<dbReference type="Proteomes" id="UP000604730">
    <property type="component" value="Unassembled WGS sequence"/>
</dbReference>
<proteinExistence type="predicted"/>